<sequence>MLMFWCRRRPDSGTRVPPSASLIACPDFVAGDIIRWGLLPGMLNAALTTYITRGKEPWTLKTRHPDHEALRPAKDCPRIEYPKPDGTLTFDIPTSLFRRVPWGGGTALASGTNHDHDQPPHLVLSSPGVPEVVNLPFYAGPEARYCPAGVYEYVEEEDTPGSSSGSSSSSGGGITTSSGSSSSAAATSRDVAEGSGSDEGSSKGGRHLRRQRLQINAQNCLHCKACDIKDPRQNIKWTVPEGGGGPNYSVM</sequence>
<keyword evidence="10" id="KW-1185">Reference proteome</keyword>
<dbReference type="Gene3D" id="3.30.9.90">
    <property type="match status" value="1"/>
</dbReference>
<name>A0A0D2J0Y7_9CHLO</name>
<dbReference type="EC" id="1.5.5.1" evidence="6"/>
<dbReference type="AlphaFoldDB" id="A0A0D2J0Y7"/>
<dbReference type="Proteomes" id="UP000054498">
    <property type="component" value="Unassembled WGS sequence"/>
</dbReference>
<dbReference type="InterPro" id="IPR007859">
    <property type="entry name" value="ETF-QO/FixX_C"/>
</dbReference>
<dbReference type="PANTHER" id="PTHR10617:SF107">
    <property type="entry name" value="ELECTRON TRANSFER FLAVOPROTEIN-UBIQUINONE OXIDOREDUCTASE, MITOCHONDRIAL"/>
    <property type="match status" value="1"/>
</dbReference>
<evidence type="ECO:0000256" key="1">
    <source>
        <dbReference type="ARBA" id="ARBA00022448"/>
    </source>
</evidence>
<evidence type="ECO:0000256" key="2">
    <source>
        <dbReference type="ARBA" id="ARBA00022723"/>
    </source>
</evidence>
<keyword evidence="6" id="KW-0285">Flavoprotein</keyword>
<keyword evidence="3 6" id="KW-0249">Electron transport</keyword>
<keyword evidence="6" id="KW-0274">FAD</keyword>
<evidence type="ECO:0000256" key="5">
    <source>
        <dbReference type="ARBA" id="ARBA00023014"/>
    </source>
</evidence>
<dbReference type="GO" id="GO:0046872">
    <property type="term" value="F:metal ion binding"/>
    <property type="evidence" value="ECO:0007669"/>
    <property type="project" value="UniProtKB-KW"/>
</dbReference>
<keyword evidence="2 6" id="KW-0479">Metal-binding</keyword>
<organism evidence="9 10">
    <name type="scientific">Monoraphidium neglectum</name>
    <dbReference type="NCBI Taxonomy" id="145388"/>
    <lineage>
        <taxon>Eukaryota</taxon>
        <taxon>Viridiplantae</taxon>
        <taxon>Chlorophyta</taxon>
        <taxon>core chlorophytes</taxon>
        <taxon>Chlorophyceae</taxon>
        <taxon>CS clade</taxon>
        <taxon>Sphaeropleales</taxon>
        <taxon>Selenastraceae</taxon>
        <taxon>Monoraphidium</taxon>
    </lineage>
</organism>
<keyword evidence="4 6" id="KW-0408">Iron</keyword>
<feature type="domain" description="ETF-QO/FixX C-terminal" evidence="8">
    <location>
        <begin position="209"/>
        <end position="249"/>
    </location>
</feature>
<dbReference type="Pfam" id="PF05187">
    <property type="entry name" value="Fer4_ETF_QO"/>
    <property type="match status" value="2"/>
</dbReference>
<evidence type="ECO:0000256" key="4">
    <source>
        <dbReference type="ARBA" id="ARBA00023004"/>
    </source>
</evidence>
<dbReference type="Gene3D" id="3.30.70.20">
    <property type="match status" value="1"/>
</dbReference>
<dbReference type="GO" id="GO:0004174">
    <property type="term" value="F:electron-transferring-flavoprotein dehydrogenase activity"/>
    <property type="evidence" value="ECO:0007669"/>
    <property type="project" value="UniProtKB-UniRule"/>
</dbReference>
<comment type="function">
    <text evidence="6">Accepts electrons from ETF and reduces ubiquinone.</text>
</comment>
<dbReference type="EMBL" id="KK104584">
    <property type="protein sequence ID" value="KIY93697.1"/>
    <property type="molecule type" value="Genomic_DNA"/>
</dbReference>
<feature type="domain" description="ETF-QO/FixX C-terminal" evidence="8">
    <location>
        <begin position="108"/>
        <end position="159"/>
    </location>
</feature>
<dbReference type="STRING" id="145388.A0A0D2J0Y7"/>
<dbReference type="GO" id="GO:0005743">
    <property type="term" value="C:mitochondrial inner membrane"/>
    <property type="evidence" value="ECO:0007669"/>
    <property type="project" value="TreeGrafter"/>
</dbReference>
<accession>A0A0D2J0Y7</accession>
<keyword evidence="6 9" id="KW-0560">Oxidoreductase</keyword>
<keyword evidence="6 9" id="KW-0830">Ubiquinone</keyword>
<dbReference type="SUPFAM" id="SSF54862">
    <property type="entry name" value="4Fe-4S ferredoxins"/>
    <property type="match status" value="1"/>
</dbReference>
<keyword evidence="1 6" id="KW-0813">Transport</keyword>
<comment type="catalytic activity">
    <reaction evidence="6">
        <text>a ubiquinone + reduced [electron-transfer flavoprotein] = a ubiquinol + oxidized [electron-transfer flavoprotein] + H(+)</text>
        <dbReference type="Rhea" id="RHEA:24052"/>
        <dbReference type="Rhea" id="RHEA-COMP:9565"/>
        <dbReference type="Rhea" id="RHEA-COMP:9566"/>
        <dbReference type="Rhea" id="RHEA-COMP:10685"/>
        <dbReference type="Rhea" id="RHEA-COMP:10686"/>
        <dbReference type="ChEBI" id="CHEBI:15378"/>
        <dbReference type="ChEBI" id="CHEBI:16389"/>
        <dbReference type="ChEBI" id="CHEBI:17976"/>
        <dbReference type="ChEBI" id="CHEBI:57692"/>
        <dbReference type="ChEBI" id="CHEBI:58307"/>
        <dbReference type="EC" id="1.5.5.1"/>
    </reaction>
</comment>
<evidence type="ECO:0000313" key="10">
    <source>
        <dbReference type="Proteomes" id="UP000054498"/>
    </source>
</evidence>
<keyword evidence="5 6" id="KW-0411">Iron-sulfur</keyword>
<dbReference type="PANTHER" id="PTHR10617">
    <property type="entry name" value="ELECTRON TRANSFER FLAVOPROTEIN-UBIQUINONE OXIDOREDUCTASE"/>
    <property type="match status" value="1"/>
</dbReference>
<dbReference type="OrthoDB" id="437331at2759"/>
<evidence type="ECO:0000256" key="6">
    <source>
        <dbReference type="RuleBase" id="RU366068"/>
    </source>
</evidence>
<reference evidence="9 10" key="1">
    <citation type="journal article" date="2013" name="BMC Genomics">
        <title>Reconstruction of the lipid metabolism for the microalga Monoraphidium neglectum from its genome sequence reveals characteristics suitable for biofuel production.</title>
        <authorList>
            <person name="Bogen C."/>
            <person name="Al-Dilaimi A."/>
            <person name="Albersmeier A."/>
            <person name="Wichmann J."/>
            <person name="Grundmann M."/>
            <person name="Rupp O."/>
            <person name="Lauersen K.J."/>
            <person name="Blifernez-Klassen O."/>
            <person name="Kalinowski J."/>
            <person name="Goesmann A."/>
            <person name="Mussgnug J.H."/>
            <person name="Kruse O."/>
        </authorList>
    </citation>
    <scope>NUCLEOTIDE SEQUENCE [LARGE SCALE GENOMIC DNA]</scope>
    <source>
        <strain evidence="9 10">SAG 48.87</strain>
    </source>
</reference>
<evidence type="ECO:0000259" key="8">
    <source>
        <dbReference type="Pfam" id="PF05187"/>
    </source>
</evidence>
<evidence type="ECO:0000256" key="3">
    <source>
        <dbReference type="ARBA" id="ARBA00022982"/>
    </source>
</evidence>
<dbReference type="InterPro" id="IPR040156">
    <property type="entry name" value="ETF-QO"/>
</dbReference>
<feature type="region of interest" description="Disordered" evidence="7">
    <location>
        <begin position="156"/>
        <end position="207"/>
    </location>
</feature>
<comment type="cofactor">
    <cofactor evidence="6">
        <name>[4Fe-4S] cluster</name>
        <dbReference type="ChEBI" id="CHEBI:49883"/>
    </cofactor>
    <text evidence="6">Binds 1 [4Fe-4S] cluster.</text>
</comment>
<dbReference type="GO" id="GO:0051539">
    <property type="term" value="F:4 iron, 4 sulfur cluster binding"/>
    <property type="evidence" value="ECO:0007669"/>
    <property type="project" value="UniProtKB-UniRule"/>
</dbReference>
<dbReference type="RefSeq" id="XP_013892717.1">
    <property type="nucleotide sequence ID" value="XM_014037263.1"/>
</dbReference>
<protein>
    <recommendedName>
        <fullName evidence="6">Electron transfer flavoprotein-ubiquinone oxidoreductase</fullName>
        <shortName evidence="6">ETF-QO</shortName>
        <ecNumber evidence="6">1.5.5.1</ecNumber>
    </recommendedName>
</protein>
<comment type="cofactor">
    <cofactor evidence="6">
        <name>FAD</name>
        <dbReference type="ChEBI" id="CHEBI:57692"/>
    </cofactor>
</comment>
<dbReference type="GeneID" id="25731809"/>
<feature type="compositionally biased region" description="Low complexity" evidence="7">
    <location>
        <begin position="161"/>
        <end position="199"/>
    </location>
</feature>
<evidence type="ECO:0000256" key="7">
    <source>
        <dbReference type="SAM" id="MobiDB-lite"/>
    </source>
</evidence>
<proteinExistence type="predicted"/>
<dbReference type="KEGG" id="mng:MNEG_14264"/>
<evidence type="ECO:0000313" key="9">
    <source>
        <dbReference type="EMBL" id="KIY93697.1"/>
    </source>
</evidence>
<gene>
    <name evidence="9" type="ORF">MNEG_14264</name>
</gene>